<dbReference type="CDD" id="cd07777">
    <property type="entry name" value="ASKHA_NBD_FGGY_SHK"/>
    <property type="match status" value="1"/>
</dbReference>
<evidence type="ECO:0000256" key="2">
    <source>
        <dbReference type="ARBA" id="ARBA00022679"/>
    </source>
</evidence>
<reference evidence="7" key="1">
    <citation type="submission" date="2009-12" db="EMBL/GenBank/DDBJ databases">
        <title>Complete sequence of Treponema azotonutricium strain ZAS-9.</title>
        <authorList>
            <person name="Tetu S.G."/>
            <person name="Matson E."/>
            <person name="Ren Q."/>
            <person name="Seshadri R."/>
            <person name="Elbourne L."/>
            <person name="Hassan K.A."/>
            <person name="Durkin A."/>
            <person name="Radune D."/>
            <person name="Mohamoud Y."/>
            <person name="Shay R."/>
            <person name="Jin S."/>
            <person name="Zhang X."/>
            <person name="Lucey K."/>
            <person name="Ballor N.R."/>
            <person name="Ottesen E."/>
            <person name="Rosenthal R."/>
            <person name="Allen A."/>
            <person name="Leadbetter J.R."/>
            <person name="Paulsen I.T."/>
        </authorList>
    </citation>
    <scope>NUCLEOTIDE SEQUENCE [LARGE SCALE GENOMIC DNA]</scope>
    <source>
        <strain evidence="7">ATCC BAA-888 / DSM 13862 / ZAS-9</strain>
    </source>
</reference>
<organism evidence="6 7">
    <name type="scientific">Leadbettera azotonutricia (strain ATCC BAA-888 / DSM 13862 / ZAS-9)</name>
    <name type="common">Treponema azotonutricium</name>
    <dbReference type="NCBI Taxonomy" id="545695"/>
    <lineage>
        <taxon>Bacteria</taxon>
        <taxon>Pseudomonadati</taxon>
        <taxon>Spirochaetota</taxon>
        <taxon>Spirochaetia</taxon>
        <taxon>Spirochaetales</taxon>
        <taxon>Breznakiellaceae</taxon>
        <taxon>Leadbettera</taxon>
    </lineage>
</organism>
<keyword evidence="3" id="KW-0418">Kinase</keyword>
<dbReference type="InParanoid" id="F5YAN2"/>
<name>F5YAN2_LEAAZ</name>
<gene>
    <name evidence="6" type="ordered locus">TREAZ_1974</name>
</gene>
<dbReference type="Pfam" id="PF02782">
    <property type="entry name" value="FGGY_C"/>
    <property type="match status" value="1"/>
</dbReference>
<dbReference type="Gene3D" id="3.30.420.40">
    <property type="match status" value="2"/>
</dbReference>
<accession>F5YAN2</accession>
<dbReference type="PANTHER" id="PTHR43095">
    <property type="entry name" value="SUGAR KINASE"/>
    <property type="match status" value="1"/>
</dbReference>
<feature type="domain" description="Carbohydrate kinase FGGY C-terminal" evidence="5">
    <location>
        <begin position="240"/>
        <end position="441"/>
    </location>
</feature>
<dbReference type="AlphaFoldDB" id="F5YAN2"/>
<dbReference type="RefSeq" id="WP_015710064.1">
    <property type="nucleotide sequence ID" value="NC_015577.1"/>
</dbReference>
<dbReference type="InterPro" id="IPR018485">
    <property type="entry name" value="FGGY_C"/>
</dbReference>
<evidence type="ECO:0000259" key="4">
    <source>
        <dbReference type="Pfam" id="PF00370"/>
    </source>
</evidence>
<dbReference type="HOGENOM" id="CLU_021676_3_1_12"/>
<sequence length="461" mass="49089">MFAAGIDIGTTNLELSLVSLDSCRIVERRSAPVKRVATCDPYAFLQDAAGVLESVEEMLASIKQPIGSIGITGQVHGIVYTDDNGKPLSPLYGWLDRHGTEDFRGSTPQKILAEKTGVTLPAGYGLLTHYANRLFHRVPEGAARFTGINELVAGFLARKPLDAADASDLACFGGFDPAAETQNTRLLEEVMPSPLPKFLGLAKPFSLAGTTRSSIPVAVPVGDNQTAFFGLLSKPEESCLVSIGTSGQISVYSKTPSCPNTMELRPFIMPGYLQVGATLCAGKAYEVLASLFREAISRYAASAKLPLDIDDGAIFDMMKGAAREILKENPGAASLVFDTAINGTRRDNARRGSIANITLDNFNVGNLVLGGIDGIVRELADFRKDLGPAFDPIKSVVVAGSAVRKNDLFIRALERQFDLEIKIPPFDGGAALGAALIGAVAGKLIALGECPAIIERFWEKD</sequence>
<evidence type="ECO:0000313" key="6">
    <source>
        <dbReference type="EMBL" id="AEF82241.1"/>
    </source>
</evidence>
<dbReference type="Pfam" id="PF00370">
    <property type="entry name" value="FGGY_N"/>
    <property type="match status" value="1"/>
</dbReference>
<reference evidence="6 7" key="2">
    <citation type="journal article" date="2011" name="ISME J.">
        <title>RNA-seq reveals cooperative metabolic interactions between two termite-gut spirochete species in co-culture.</title>
        <authorList>
            <person name="Rosenthal A.Z."/>
            <person name="Matson E.G."/>
            <person name="Eldar A."/>
            <person name="Leadbetter J.R."/>
        </authorList>
    </citation>
    <scope>NUCLEOTIDE SEQUENCE [LARGE SCALE GENOMIC DNA]</scope>
    <source>
        <strain evidence="7">ATCC BAA-888 / DSM 13862 / ZAS-9</strain>
    </source>
</reference>
<protein>
    <submittedName>
        <fullName evidence="6">FGGY domain protein</fullName>
    </submittedName>
</protein>
<dbReference type="Proteomes" id="UP000009222">
    <property type="component" value="Chromosome"/>
</dbReference>
<dbReference type="InterPro" id="IPR018484">
    <property type="entry name" value="FGGY_N"/>
</dbReference>
<evidence type="ECO:0000256" key="3">
    <source>
        <dbReference type="ARBA" id="ARBA00022777"/>
    </source>
</evidence>
<dbReference type="OrthoDB" id="8434698at2"/>
<keyword evidence="7" id="KW-1185">Reference proteome</keyword>
<proteinExistence type="inferred from homology"/>
<comment type="similarity">
    <text evidence="1">Belongs to the FGGY kinase family.</text>
</comment>
<dbReference type="STRING" id="545695.TREAZ_1974"/>
<dbReference type="InterPro" id="IPR043129">
    <property type="entry name" value="ATPase_NBD"/>
</dbReference>
<evidence type="ECO:0000259" key="5">
    <source>
        <dbReference type="Pfam" id="PF02782"/>
    </source>
</evidence>
<dbReference type="SUPFAM" id="SSF53067">
    <property type="entry name" value="Actin-like ATPase domain"/>
    <property type="match status" value="2"/>
</dbReference>
<dbReference type="PANTHER" id="PTHR43095:SF5">
    <property type="entry name" value="XYLULOSE KINASE"/>
    <property type="match status" value="1"/>
</dbReference>
<dbReference type="InterPro" id="IPR050406">
    <property type="entry name" value="FGGY_Carb_Kinase"/>
</dbReference>
<dbReference type="GO" id="GO:0005975">
    <property type="term" value="P:carbohydrate metabolic process"/>
    <property type="evidence" value="ECO:0007669"/>
    <property type="project" value="InterPro"/>
</dbReference>
<dbReference type="eggNOG" id="COG1070">
    <property type="taxonomic scope" value="Bacteria"/>
</dbReference>
<dbReference type="EMBL" id="CP001841">
    <property type="protein sequence ID" value="AEF82241.1"/>
    <property type="molecule type" value="Genomic_DNA"/>
</dbReference>
<dbReference type="GO" id="GO:0016301">
    <property type="term" value="F:kinase activity"/>
    <property type="evidence" value="ECO:0007669"/>
    <property type="project" value="UniProtKB-KW"/>
</dbReference>
<keyword evidence="2" id="KW-0808">Transferase</keyword>
<feature type="domain" description="Carbohydrate kinase FGGY N-terminal" evidence="4">
    <location>
        <begin position="4"/>
        <end position="119"/>
    </location>
</feature>
<evidence type="ECO:0000313" key="7">
    <source>
        <dbReference type="Proteomes" id="UP000009222"/>
    </source>
</evidence>
<dbReference type="KEGG" id="taz:TREAZ_1974"/>
<evidence type="ECO:0000256" key="1">
    <source>
        <dbReference type="ARBA" id="ARBA00009156"/>
    </source>
</evidence>